<keyword evidence="1" id="KW-0472">Membrane</keyword>
<gene>
    <name evidence="2" type="ORF">ADU59_06115</name>
</gene>
<name>A0A1C7P892_9HYPH</name>
<evidence type="ECO:0000313" key="2">
    <source>
        <dbReference type="EMBL" id="OBZ95964.1"/>
    </source>
</evidence>
<reference evidence="2 3" key="1">
    <citation type="journal article" date="2016" name="Syst. Appl. Microbiol.">
        <title>Pararhizobium polonicum sp. nov. isolated from tumors on stone fruit rootstocks.</title>
        <authorList>
            <person name="Pulawska J."/>
            <person name="Kuzmanovic N."/>
            <person name="Willems A."/>
            <person name="Pothier J.F."/>
        </authorList>
    </citation>
    <scope>NUCLEOTIDE SEQUENCE [LARGE SCALE GENOMIC DNA]</scope>
    <source>
        <strain evidence="2 3">F5.1</strain>
    </source>
</reference>
<dbReference type="InterPro" id="IPR006750">
    <property type="entry name" value="YdcZ"/>
</dbReference>
<protein>
    <submittedName>
        <fullName evidence="2">Membrane protein</fullName>
    </submittedName>
</protein>
<dbReference type="PANTHER" id="PTHR34821:SF2">
    <property type="entry name" value="INNER MEMBRANE PROTEIN YDCZ"/>
    <property type="match status" value="1"/>
</dbReference>
<organism evidence="2 3">
    <name type="scientific">Pararhizobium polonicum</name>
    <dbReference type="NCBI Taxonomy" id="1612624"/>
    <lineage>
        <taxon>Bacteria</taxon>
        <taxon>Pseudomonadati</taxon>
        <taxon>Pseudomonadota</taxon>
        <taxon>Alphaproteobacteria</taxon>
        <taxon>Hyphomicrobiales</taxon>
        <taxon>Rhizobiaceae</taxon>
        <taxon>Rhizobium/Agrobacterium group</taxon>
        <taxon>Pararhizobium</taxon>
    </lineage>
</organism>
<dbReference type="OrthoDB" id="370053at2"/>
<comment type="caution">
    <text evidence="2">The sequence shown here is derived from an EMBL/GenBank/DDBJ whole genome shotgun (WGS) entry which is preliminary data.</text>
</comment>
<dbReference type="Proteomes" id="UP000093111">
    <property type="component" value="Unassembled WGS sequence"/>
</dbReference>
<dbReference type="RefSeq" id="WP_068952776.1">
    <property type="nucleotide sequence ID" value="NZ_LGLV01000005.1"/>
</dbReference>
<accession>A0A1C7P892</accession>
<dbReference type="EMBL" id="LGLV01000005">
    <property type="protein sequence ID" value="OBZ95964.1"/>
    <property type="molecule type" value="Genomic_DNA"/>
</dbReference>
<dbReference type="PATRIC" id="fig|1612624.7.peg.1282"/>
<keyword evidence="1" id="KW-1133">Transmembrane helix</keyword>
<keyword evidence="1" id="KW-0812">Transmembrane</keyword>
<feature type="transmembrane region" description="Helical" evidence="1">
    <location>
        <begin position="97"/>
        <end position="120"/>
    </location>
</feature>
<feature type="transmembrane region" description="Helical" evidence="1">
    <location>
        <begin position="132"/>
        <end position="154"/>
    </location>
</feature>
<feature type="transmembrane region" description="Helical" evidence="1">
    <location>
        <begin position="72"/>
        <end position="91"/>
    </location>
</feature>
<sequence>MQSITFLVAALISGALVPLQAGANAALGRALGHPLWATMISLAVSAICVVPVLLALRVSGPSFAGLASQPKWIWIGGIVGVIYITAALLLAPKLGAASFMTAVIAGQILASMAIDYYGLVGFEARSITGPRLAGAALVVLGVLVMQGPGLWRLIQSGTHMSIQN</sequence>
<dbReference type="GO" id="GO:0005886">
    <property type="term" value="C:plasma membrane"/>
    <property type="evidence" value="ECO:0007669"/>
    <property type="project" value="TreeGrafter"/>
</dbReference>
<dbReference type="STRING" id="1612624.ADU59_06115"/>
<proteinExistence type="predicted"/>
<feature type="transmembrane region" description="Helical" evidence="1">
    <location>
        <begin position="35"/>
        <end position="60"/>
    </location>
</feature>
<evidence type="ECO:0000313" key="3">
    <source>
        <dbReference type="Proteomes" id="UP000093111"/>
    </source>
</evidence>
<dbReference type="AlphaFoldDB" id="A0A1C7P892"/>
<evidence type="ECO:0000256" key="1">
    <source>
        <dbReference type="SAM" id="Phobius"/>
    </source>
</evidence>
<keyword evidence="3" id="KW-1185">Reference proteome</keyword>
<dbReference type="PANTHER" id="PTHR34821">
    <property type="entry name" value="INNER MEMBRANE PROTEIN YDCZ"/>
    <property type="match status" value="1"/>
</dbReference>
<dbReference type="Pfam" id="PF04657">
    <property type="entry name" value="DMT_YdcZ"/>
    <property type="match status" value="1"/>
</dbReference>